<dbReference type="HOGENOM" id="CLU_098341_1_0_1"/>
<reference evidence="2 3" key="1">
    <citation type="journal article" date="2010" name="Nat. Biotechnol.">
        <title>Genome sequence of the model mushroom Schizophyllum commune.</title>
        <authorList>
            <person name="Ohm R.A."/>
            <person name="de Jong J.F."/>
            <person name="Lugones L.G."/>
            <person name="Aerts A."/>
            <person name="Kothe E."/>
            <person name="Stajich J.E."/>
            <person name="de Vries R.P."/>
            <person name="Record E."/>
            <person name="Levasseur A."/>
            <person name="Baker S.E."/>
            <person name="Bartholomew K.A."/>
            <person name="Coutinho P.M."/>
            <person name="Erdmann S."/>
            <person name="Fowler T.J."/>
            <person name="Gathman A.C."/>
            <person name="Lombard V."/>
            <person name="Henrissat B."/>
            <person name="Knabe N."/>
            <person name="Kuees U."/>
            <person name="Lilly W.W."/>
            <person name="Lindquist E."/>
            <person name="Lucas S."/>
            <person name="Magnuson J.K."/>
            <person name="Piumi F."/>
            <person name="Raudaskoski M."/>
            <person name="Salamov A."/>
            <person name="Schmutz J."/>
            <person name="Schwarze F.W.M.R."/>
            <person name="vanKuyk P.A."/>
            <person name="Horton J.S."/>
            <person name="Grigoriev I.V."/>
            <person name="Woesten H.A.B."/>
        </authorList>
    </citation>
    <scope>NUCLEOTIDE SEQUENCE [LARGE SCALE GENOMIC DNA]</scope>
    <source>
        <strain evidence="3">H4-8 / FGSC 9210</strain>
    </source>
</reference>
<feature type="compositionally biased region" description="Polar residues" evidence="1">
    <location>
        <begin position="137"/>
        <end position="149"/>
    </location>
</feature>
<feature type="compositionally biased region" description="Basic and acidic residues" evidence="1">
    <location>
        <begin position="65"/>
        <end position="76"/>
    </location>
</feature>
<accession>D8QH27</accession>
<organism evidence="3">
    <name type="scientific">Schizophyllum commune (strain H4-8 / FGSC 9210)</name>
    <name type="common">Split gill fungus</name>
    <dbReference type="NCBI Taxonomy" id="578458"/>
    <lineage>
        <taxon>Eukaryota</taxon>
        <taxon>Fungi</taxon>
        <taxon>Dikarya</taxon>
        <taxon>Basidiomycota</taxon>
        <taxon>Agaricomycotina</taxon>
        <taxon>Agaricomycetes</taxon>
        <taxon>Agaricomycetidae</taxon>
        <taxon>Agaricales</taxon>
        <taxon>Schizophyllaceae</taxon>
        <taxon>Schizophyllum</taxon>
    </lineage>
</organism>
<dbReference type="VEuPathDB" id="FungiDB:SCHCODRAFT_02516405"/>
<evidence type="ECO:0000313" key="3">
    <source>
        <dbReference type="Proteomes" id="UP000007431"/>
    </source>
</evidence>
<dbReference type="InParanoid" id="D8QH27"/>
<dbReference type="eggNOG" id="ENOG502RBS1">
    <property type="taxonomic scope" value="Eukaryota"/>
</dbReference>
<gene>
    <name evidence="2" type="ORF">SCHCODRAFT_237746</name>
</gene>
<evidence type="ECO:0000256" key="1">
    <source>
        <dbReference type="SAM" id="MobiDB-lite"/>
    </source>
</evidence>
<dbReference type="OMA" id="FNSTHAP"/>
<dbReference type="Proteomes" id="UP000007431">
    <property type="component" value="Unassembled WGS sequence"/>
</dbReference>
<dbReference type="EMBL" id="GL377312">
    <property type="protein sequence ID" value="EFI92868.1"/>
    <property type="molecule type" value="Genomic_DNA"/>
</dbReference>
<protein>
    <submittedName>
        <fullName evidence="2">Uncharacterized protein</fullName>
    </submittedName>
</protein>
<feature type="region of interest" description="Disordered" evidence="1">
    <location>
        <begin position="64"/>
        <end position="181"/>
    </location>
</feature>
<dbReference type="GeneID" id="9597922"/>
<sequence>MFAAARLSALRATRAARPAAFAGRRGMAQAAHPPQKSSDMPWIIGAGLIFGPALVYVISTPVSKGHGEGSGDHGHDAPSVTMKDGEGYEAEVGGEIGQSLSEDAPKAADATSDSPQDKFSKHSESVAETAKIEKDTVPSSGSRQGTFQSGDDEGPTDMGDARSAAQDKKPPKAAAEEKKSN</sequence>
<feature type="compositionally biased region" description="Basic and acidic residues" evidence="1">
    <location>
        <begin position="165"/>
        <end position="181"/>
    </location>
</feature>
<dbReference type="STRING" id="578458.D8QH27"/>
<dbReference type="KEGG" id="scm:SCHCO_02516405"/>
<feature type="compositionally biased region" description="Basic and acidic residues" evidence="1">
    <location>
        <begin position="115"/>
        <end position="136"/>
    </location>
</feature>
<name>D8QH27_SCHCM</name>
<dbReference type="OrthoDB" id="4590707at2759"/>
<evidence type="ECO:0000313" key="2">
    <source>
        <dbReference type="EMBL" id="EFI92868.1"/>
    </source>
</evidence>
<keyword evidence="3" id="KW-1185">Reference proteome</keyword>
<dbReference type="AlphaFoldDB" id="D8QH27"/>
<proteinExistence type="predicted"/>